<dbReference type="EMBL" id="KK584000">
    <property type="protein sequence ID" value="KDO16652.1"/>
    <property type="molecule type" value="Genomic_DNA"/>
</dbReference>
<sequence length="64" mass="7228">PQSRDDSRSTYTVVVVAALVAASCTSRRRKPRRIVVGRKLVRTLKLGNRRLFALAFRAARLCRS</sequence>
<feature type="non-terminal residue" evidence="1">
    <location>
        <position position="1"/>
    </location>
</feature>
<dbReference type="GeneID" id="24142414"/>
<keyword evidence="2" id="KW-1185">Reference proteome</keyword>
<name>A0A067BPN3_SAPPC</name>
<dbReference type="RefSeq" id="XP_012212640.1">
    <property type="nucleotide sequence ID" value="XM_012357250.1"/>
</dbReference>
<accession>A0A067BPN3</accession>
<gene>
    <name evidence="1" type="ORF">SPRG_21976</name>
</gene>
<reference evidence="1 2" key="1">
    <citation type="journal article" date="2013" name="PLoS Genet.">
        <title>Distinctive expansion of potential virulence genes in the genome of the oomycete fish pathogen Saprolegnia parasitica.</title>
        <authorList>
            <person name="Jiang R.H."/>
            <person name="de Bruijn I."/>
            <person name="Haas B.J."/>
            <person name="Belmonte R."/>
            <person name="Lobach L."/>
            <person name="Christie J."/>
            <person name="van den Ackerveken G."/>
            <person name="Bottin A."/>
            <person name="Bulone V."/>
            <person name="Diaz-Moreno S.M."/>
            <person name="Dumas B."/>
            <person name="Fan L."/>
            <person name="Gaulin E."/>
            <person name="Govers F."/>
            <person name="Grenville-Briggs L.J."/>
            <person name="Horner N.R."/>
            <person name="Levin J.Z."/>
            <person name="Mammella M."/>
            <person name="Meijer H.J."/>
            <person name="Morris P."/>
            <person name="Nusbaum C."/>
            <person name="Oome S."/>
            <person name="Phillips A.J."/>
            <person name="van Rooyen D."/>
            <person name="Rzeszutek E."/>
            <person name="Saraiva M."/>
            <person name="Secombes C.J."/>
            <person name="Seidl M.F."/>
            <person name="Snel B."/>
            <person name="Stassen J.H."/>
            <person name="Sykes S."/>
            <person name="Tripathy S."/>
            <person name="van den Berg H."/>
            <person name="Vega-Arreguin J.C."/>
            <person name="Wawra S."/>
            <person name="Young S.K."/>
            <person name="Zeng Q."/>
            <person name="Dieguez-Uribeondo J."/>
            <person name="Russ C."/>
            <person name="Tyler B.M."/>
            <person name="van West P."/>
        </authorList>
    </citation>
    <scope>NUCLEOTIDE SEQUENCE [LARGE SCALE GENOMIC DNA]</scope>
    <source>
        <strain evidence="1 2">CBS 223.65</strain>
    </source>
</reference>
<evidence type="ECO:0000313" key="2">
    <source>
        <dbReference type="Proteomes" id="UP000030745"/>
    </source>
</evidence>
<protein>
    <submittedName>
        <fullName evidence="1">Uncharacterized protein</fullName>
    </submittedName>
</protein>
<dbReference type="KEGG" id="spar:SPRG_21976"/>
<proteinExistence type="predicted"/>
<dbReference type="Proteomes" id="UP000030745">
    <property type="component" value="Unassembled WGS sequence"/>
</dbReference>
<organism evidence="1 2">
    <name type="scientific">Saprolegnia parasitica (strain CBS 223.65)</name>
    <dbReference type="NCBI Taxonomy" id="695850"/>
    <lineage>
        <taxon>Eukaryota</taxon>
        <taxon>Sar</taxon>
        <taxon>Stramenopiles</taxon>
        <taxon>Oomycota</taxon>
        <taxon>Saprolegniomycetes</taxon>
        <taxon>Saprolegniales</taxon>
        <taxon>Saprolegniaceae</taxon>
        <taxon>Saprolegnia</taxon>
    </lineage>
</organism>
<evidence type="ECO:0000313" key="1">
    <source>
        <dbReference type="EMBL" id="KDO16652.1"/>
    </source>
</evidence>
<dbReference type="VEuPathDB" id="FungiDB:SPRG_21976"/>
<dbReference type="AlphaFoldDB" id="A0A067BPN3"/>